<dbReference type="SUPFAM" id="SSF48371">
    <property type="entry name" value="ARM repeat"/>
    <property type="match status" value="1"/>
</dbReference>
<evidence type="ECO:0000313" key="2">
    <source>
        <dbReference type="Proteomes" id="UP000001059"/>
    </source>
</evidence>
<dbReference type="InterPro" id="IPR011989">
    <property type="entry name" value="ARM-like"/>
</dbReference>
<accession>D5E6M6</accession>
<keyword evidence="2" id="KW-1185">Reference proteome</keyword>
<gene>
    <name evidence="1" type="ordered locus">Mmah_1314</name>
</gene>
<dbReference type="EMBL" id="CP001994">
    <property type="protein sequence ID" value="ADE36814.1"/>
    <property type="molecule type" value="Genomic_DNA"/>
</dbReference>
<dbReference type="STRING" id="547558.Mmah_1314"/>
<protein>
    <submittedName>
        <fullName evidence="1">Uncharacterized protein</fullName>
    </submittedName>
</protein>
<proteinExistence type="predicted"/>
<dbReference type="Proteomes" id="UP000001059">
    <property type="component" value="Chromosome"/>
</dbReference>
<organism evidence="1 2">
    <name type="scientific">Methanohalophilus mahii (strain ATCC 35705 / DSM 5219 / SLP)</name>
    <dbReference type="NCBI Taxonomy" id="547558"/>
    <lineage>
        <taxon>Archaea</taxon>
        <taxon>Methanobacteriati</taxon>
        <taxon>Methanobacteriota</taxon>
        <taxon>Stenosarchaea group</taxon>
        <taxon>Methanomicrobia</taxon>
        <taxon>Methanosarcinales</taxon>
        <taxon>Methanosarcinaceae</taxon>
        <taxon>Methanohalophilus</taxon>
    </lineage>
</organism>
<name>D5E6M6_METMS</name>
<dbReference type="Gene3D" id="1.25.10.10">
    <property type="entry name" value="Leucine-rich Repeat Variant"/>
    <property type="match status" value="1"/>
</dbReference>
<evidence type="ECO:0000313" key="1">
    <source>
        <dbReference type="EMBL" id="ADE36814.1"/>
    </source>
</evidence>
<sequence>MQKMKQNTLNQKANSTKKKANIEAEIIDLLSKEEYFRRSRLINHFKAKGYSKSKIERALVTLKESKKISKGKGLEDFKKYGIDETAENASYFLLKKTTVLKKHIEEVTSLLKSNDSQDRKDAISELSLYKSKYNINKVELKAIIDAFTDESNKTEELDKNSIGVLVNIVSNCILADGIEPDRETRLVEWLKRLLEDYHQKYKSESLRRNILHLLGNYKESVVIDQL</sequence>
<dbReference type="KEGG" id="mmh:Mmah_1314"/>
<reference evidence="1 2" key="1">
    <citation type="submission" date="2010-03" db="EMBL/GenBank/DDBJ databases">
        <title>The complete genome of Methanohalophilus mahii DSM 5219.</title>
        <authorList>
            <consortium name="US DOE Joint Genome Institute (JGI-PGF)"/>
            <person name="Lucas S."/>
            <person name="Copeland A."/>
            <person name="Lapidus A."/>
            <person name="Glavina del Rio T."/>
            <person name="Dalin E."/>
            <person name="Tice H."/>
            <person name="Bruce D."/>
            <person name="Goodwin L."/>
            <person name="Pitluck S."/>
            <person name="Kyrpides N."/>
            <person name="Mavromatis K."/>
            <person name="Ivanova N."/>
            <person name="Lykidis A."/>
            <person name="Saunders E."/>
            <person name="Brettin T."/>
            <person name="Detter J.C."/>
            <person name="Han C."/>
            <person name="Land M."/>
            <person name="Hauser L."/>
            <person name="Markowitz V."/>
            <person name="Cheng J.-F."/>
            <person name="Hugenholtz P."/>
            <person name="Woyke T."/>
            <person name="Wu D."/>
            <person name="Spring S."/>
            <person name="Schneider S."/>
            <person name="Schroeder M."/>
            <person name="Klenk H.-P."/>
            <person name="Eisen J.A."/>
        </authorList>
    </citation>
    <scope>NUCLEOTIDE SEQUENCE [LARGE SCALE GENOMIC DNA]</scope>
    <source>
        <strain evidence="2">ATCC 35705 / DSM 5219 / SLP</strain>
    </source>
</reference>
<dbReference type="InterPro" id="IPR016024">
    <property type="entry name" value="ARM-type_fold"/>
</dbReference>
<dbReference type="AlphaFoldDB" id="D5E6M6"/>
<dbReference type="HOGENOM" id="CLU_1222540_0_0_2"/>